<evidence type="ECO:0000313" key="1">
    <source>
        <dbReference type="EMBL" id="MDM3927770.1"/>
    </source>
</evidence>
<sequence>MTEMIREFGIEHDVPGSARGIYASNFRSAAEAQSYIDARIDARFAPRIMVRHATPRALASEIPDHATTWQPYDPE</sequence>
<dbReference type="RefSeq" id="WP_069954053.1">
    <property type="nucleotide sequence ID" value="NZ_CP012886.2"/>
</dbReference>
<organism evidence="1 2">
    <name type="scientific">Mycobacterium intracellulare subsp. chimaera</name>
    <dbReference type="NCBI Taxonomy" id="222805"/>
    <lineage>
        <taxon>Bacteria</taxon>
        <taxon>Bacillati</taxon>
        <taxon>Actinomycetota</taxon>
        <taxon>Actinomycetes</taxon>
        <taxon>Mycobacteriales</taxon>
        <taxon>Mycobacteriaceae</taxon>
        <taxon>Mycobacterium</taxon>
        <taxon>Mycobacterium avium complex (MAC)</taxon>
    </lineage>
</organism>
<dbReference type="Proteomes" id="UP001529272">
    <property type="component" value="Unassembled WGS sequence"/>
</dbReference>
<reference evidence="2" key="2">
    <citation type="submission" date="2023-06" db="EMBL/GenBank/DDBJ databases">
        <title>Itaconate inhibition of nontuberculous mycobacteria.</title>
        <authorList>
            <person name="Spilker T."/>
        </authorList>
    </citation>
    <scope>NUCLEOTIDE SEQUENCE [LARGE SCALE GENOMIC DNA]</scope>
    <source>
        <strain evidence="2">FLAC1071</strain>
    </source>
</reference>
<proteinExistence type="predicted"/>
<reference evidence="1 2" key="1">
    <citation type="submission" date="2023-06" db="EMBL/GenBank/DDBJ databases">
        <title>Itaconate inhibition of nontuberculous mycobacteria.</title>
        <authorList>
            <person name="Breen P."/>
            <person name="Zimbric M."/>
            <person name="Caverly L."/>
        </authorList>
    </citation>
    <scope>NUCLEOTIDE SEQUENCE [LARGE SCALE GENOMIC DNA]</scope>
    <source>
        <strain evidence="1 2">FLAC1071</strain>
    </source>
</reference>
<keyword evidence="2" id="KW-1185">Reference proteome</keyword>
<dbReference type="EMBL" id="JASZZX010000016">
    <property type="protein sequence ID" value="MDM3927770.1"/>
    <property type="molecule type" value="Genomic_DNA"/>
</dbReference>
<comment type="caution">
    <text evidence="1">The sequence shown here is derived from an EMBL/GenBank/DDBJ whole genome shotgun (WGS) entry which is preliminary data.</text>
</comment>
<protein>
    <submittedName>
        <fullName evidence="1">Uncharacterized protein</fullName>
    </submittedName>
</protein>
<evidence type="ECO:0000313" key="2">
    <source>
        <dbReference type="Proteomes" id="UP001529272"/>
    </source>
</evidence>
<gene>
    <name evidence="1" type="ORF">QRB35_17305</name>
</gene>
<name>A0ABT7P397_MYCIT</name>
<accession>A0ABT7P397</accession>